<reference evidence="3 4" key="1">
    <citation type="journal article" date="2014" name="BMC Genomics">
        <title>Genome and secretome analysis of the hemibiotrophic fungal pathogen, Moniliophthora roreri, which causes frosty pod rot disease of cacao: mechanisms of the biotrophic and necrotrophic phases.</title>
        <authorList>
            <person name="Meinhardt L.W."/>
            <person name="Costa G.G.L."/>
            <person name="Thomazella D.P.T."/>
            <person name="Teixeira P.J.P.L."/>
            <person name="Carazzolle M.F."/>
            <person name="Schuster S.C."/>
            <person name="Carlson J.E."/>
            <person name="Guiltinan M.J."/>
            <person name="Mieczkowski P."/>
            <person name="Farmer A."/>
            <person name="Ramaraj T."/>
            <person name="Crozier J."/>
            <person name="Davis R.E."/>
            <person name="Shao J."/>
            <person name="Melnick R.L."/>
            <person name="Pereira G.A.G."/>
            <person name="Bailey B.A."/>
        </authorList>
    </citation>
    <scope>NUCLEOTIDE SEQUENCE [LARGE SCALE GENOMIC DNA]</scope>
    <source>
        <strain evidence="3 4">MCA 2997</strain>
    </source>
</reference>
<dbReference type="GO" id="GO:0003964">
    <property type="term" value="F:RNA-directed DNA polymerase activity"/>
    <property type="evidence" value="ECO:0007669"/>
    <property type="project" value="UniProtKB-KW"/>
</dbReference>
<comment type="caution">
    <text evidence="3">The sequence shown here is derived from an EMBL/GenBank/DDBJ whole genome shotgun (WGS) entry which is preliminary data.</text>
</comment>
<dbReference type="InterPro" id="IPR001584">
    <property type="entry name" value="Integrase_cat-core"/>
</dbReference>
<dbReference type="PANTHER" id="PTHR37984:SF15">
    <property type="entry name" value="INTEGRASE CATALYTIC DOMAIN-CONTAINING PROTEIN"/>
    <property type="match status" value="1"/>
</dbReference>
<protein>
    <submittedName>
        <fullName evidence="3">Reverse transcriptase-rnase h-integrase</fullName>
    </submittedName>
</protein>
<dbReference type="InterPro" id="IPR012337">
    <property type="entry name" value="RNaseH-like_sf"/>
</dbReference>
<evidence type="ECO:0000256" key="1">
    <source>
        <dbReference type="ARBA" id="ARBA00022884"/>
    </source>
</evidence>
<proteinExistence type="predicted"/>
<dbReference type="PROSITE" id="PS50994">
    <property type="entry name" value="INTEGRASE"/>
    <property type="match status" value="1"/>
</dbReference>
<dbReference type="HOGENOM" id="CLU_667459_0_0_1"/>
<dbReference type="AlphaFoldDB" id="V2W1I9"/>
<evidence type="ECO:0000313" key="4">
    <source>
        <dbReference type="Proteomes" id="UP000017559"/>
    </source>
</evidence>
<dbReference type="GO" id="GO:0005634">
    <property type="term" value="C:nucleus"/>
    <property type="evidence" value="ECO:0007669"/>
    <property type="project" value="UniProtKB-ARBA"/>
</dbReference>
<dbReference type="Pfam" id="PF17921">
    <property type="entry name" value="Integrase_H2C2"/>
    <property type="match status" value="1"/>
</dbReference>
<dbReference type="Proteomes" id="UP000017559">
    <property type="component" value="Unassembled WGS sequence"/>
</dbReference>
<dbReference type="PANTHER" id="PTHR37984">
    <property type="entry name" value="PROTEIN CBG26694"/>
    <property type="match status" value="1"/>
</dbReference>
<dbReference type="SUPFAM" id="SSF53098">
    <property type="entry name" value="Ribonuclease H-like"/>
    <property type="match status" value="1"/>
</dbReference>
<dbReference type="InterPro" id="IPR041588">
    <property type="entry name" value="Integrase_H2C2"/>
</dbReference>
<keyword evidence="4" id="KW-1185">Reference proteome</keyword>
<dbReference type="GO" id="GO:0003723">
    <property type="term" value="F:RNA binding"/>
    <property type="evidence" value="ECO:0007669"/>
    <property type="project" value="UniProtKB-KW"/>
</dbReference>
<dbReference type="Gene3D" id="1.10.340.70">
    <property type="match status" value="1"/>
</dbReference>
<organism evidence="3 4">
    <name type="scientific">Moniliophthora roreri (strain MCA 2997)</name>
    <name type="common">Cocoa frosty pod rot fungus</name>
    <name type="synonym">Crinipellis roreri</name>
    <dbReference type="NCBI Taxonomy" id="1381753"/>
    <lineage>
        <taxon>Eukaryota</taxon>
        <taxon>Fungi</taxon>
        <taxon>Dikarya</taxon>
        <taxon>Basidiomycota</taxon>
        <taxon>Agaricomycotina</taxon>
        <taxon>Agaricomycetes</taxon>
        <taxon>Agaricomycetidae</taxon>
        <taxon>Agaricales</taxon>
        <taxon>Marasmiineae</taxon>
        <taxon>Marasmiaceae</taxon>
        <taxon>Moniliophthora</taxon>
    </lineage>
</organism>
<evidence type="ECO:0000313" key="3">
    <source>
        <dbReference type="EMBL" id="ESK80643.1"/>
    </source>
</evidence>
<dbReference type="InterPro" id="IPR050951">
    <property type="entry name" value="Retrovirus_Pol_polyprotein"/>
</dbReference>
<gene>
    <name evidence="3" type="ORF">Moror_15522</name>
</gene>
<dbReference type="OrthoDB" id="3268967at2759"/>
<feature type="domain" description="Integrase catalytic" evidence="2">
    <location>
        <begin position="200"/>
        <end position="379"/>
    </location>
</feature>
<keyword evidence="1" id="KW-0694">RNA-binding</keyword>
<dbReference type="EMBL" id="AWSO01003202">
    <property type="protein sequence ID" value="ESK80643.1"/>
    <property type="molecule type" value="Genomic_DNA"/>
</dbReference>
<keyword evidence="3" id="KW-0808">Transferase</keyword>
<evidence type="ECO:0000259" key="2">
    <source>
        <dbReference type="PROSITE" id="PS50994"/>
    </source>
</evidence>
<dbReference type="KEGG" id="mrr:Moror_15522"/>
<keyword evidence="3" id="KW-0548">Nucleotidyltransferase</keyword>
<sequence length="412" mass="46954">MLENFSTQKSLSHQQAHWLEELSQFDMKICYIKGEDNTVADALSRLPPDDLENVPDCDDIEICNWQAWLLRGTSAAVNHISIHADANLLKSIRDGYLTDEFCKKFCTGHRILPSVHEENGLWFLGSCLLIPHCGNVQEDLFHLAHDVFDHSGPDKAYEVLRDSFYWPNMRRDLQHYYIPGCEAYARNKSSTTKPSGPAHPLPVPDGRGTSVALDFVGPLPEENRFNCLLSMTCRLGLDIRLVPCHTNISAEEAAALFFDHWYCENGLPLEIIADRDKLWTSTFWKTLQRLSGVRLALSSSFHPETDGLSEQSNKTLVQSICFYVDRVQHGWVQILPCIQFAIMNTTNVMIFLFSYCSSSYASHSIRLIHLPCPHLLLTPYASSIIGLVHLPRPHLLFLLYQYYSYPDRLGKH</sequence>
<dbReference type="InterPro" id="IPR036397">
    <property type="entry name" value="RNaseH_sf"/>
</dbReference>
<name>V2W1I9_MONRO</name>
<accession>V2W1I9</accession>
<dbReference type="GO" id="GO:0015074">
    <property type="term" value="P:DNA integration"/>
    <property type="evidence" value="ECO:0007669"/>
    <property type="project" value="InterPro"/>
</dbReference>
<dbReference type="Gene3D" id="3.30.420.10">
    <property type="entry name" value="Ribonuclease H-like superfamily/Ribonuclease H"/>
    <property type="match status" value="1"/>
</dbReference>
<keyword evidence="3" id="KW-0695">RNA-directed DNA polymerase</keyword>